<sequence length="196" mass="22535">MDGSVFATKHIRLERQQDMAEKNNQDATKLLFKLVKALENCGQPRDEEWGQCQICGQTVDNGRDHAPSCPFRQARDFFEYKRITICVDNEERPLTFEADGLQYAWPIIYFDLDMGISHLEEWDPEEAADMAIGWAFAGWMFGRDDGYPDGFEDVLRILERYAGEPAGAFNDLEYVEQLSADSFQRMYGGISKLVNH</sequence>
<gene>
    <name evidence="1" type="ORF">DQK91_21365</name>
</gene>
<reference evidence="1 2" key="1">
    <citation type="submission" date="2018-06" db="EMBL/GenBank/DDBJ databases">
        <title>Complete genome of Desulfovibrio marinus P48SEP.</title>
        <authorList>
            <person name="Crispim J.S."/>
            <person name="Vidigal P.M.P."/>
            <person name="Silva L.C.F."/>
            <person name="Araujo L.C."/>
            <person name="Laguardia C.N."/>
            <person name="Dias R.S."/>
            <person name="Sousa M.P."/>
            <person name="Paula S.O."/>
            <person name="Silva C."/>
        </authorList>
    </citation>
    <scope>NUCLEOTIDE SEQUENCE [LARGE SCALE GENOMIC DNA]</scope>
    <source>
        <strain evidence="1 2">P48SEP</strain>
    </source>
</reference>
<evidence type="ECO:0000313" key="2">
    <source>
        <dbReference type="Proteomes" id="UP000434052"/>
    </source>
</evidence>
<dbReference type="EMBL" id="QMIF01000026">
    <property type="protein sequence ID" value="TVM30254.1"/>
    <property type="molecule type" value="Genomic_DNA"/>
</dbReference>
<accession>A0A6P1Z9V1</accession>
<name>A0A6P1Z9V1_9BACT</name>
<comment type="caution">
    <text evidence="1">The sequence shown here is derived from an EMBL/GenBank/DDBJ whole genome shotgun (WGS) entry which is preliminary data.</text>
</comment>
<dbReference type="Proteomes" id="UP000434052">
    <property type="component" value="Unassembled WGS sequence"/>
</dbReference>
<protein>
    <submittedName>
        <fullName evidence="1">Uncharacterized protein</fullName>
    </submittedName>
</protein>
<proteinExistence type="predicted"/>
<evidence type="ECO:0000313" key="1">
    <source>
        <dbReference type="EMBL" id="TVM30254.1"/>
    </source>
</evidence>
<dbReference type="AlphaFoldDB" id="A0A6P1Z9V1"/>
<organism evidence="1 2">
    <name type="scientific">Oceanidesulfovibrio marinus</name>
    <dbReference type="NCBI Taxonomy" id="370038"/>
    <lineage>
        <taxon>Bacteria</taxon>
        <taxon>Pseudomonadati</taxon>
        <taxon>Thermodesulfobacteriota</taxon>
        <taxon>Desulfovibrionia</taxon>
        <taxon>Desulfovibrionales</taxon>
        <taxon>Desulfovibrionaceae</taxon>
        <taxon>Oceanidesulfovibrio</taxon>
    </lineage>
</organism>